<dbReference type="AlphaFoldDB" id="A0A2N9HS38"/>
<evidence type="ECO:0000313" key="7">
    <source>
        <dbReference type="EMBL" id="SPD15092.1"/>
    </source>
</evidence>
<evidence type="ECO:0000256" key="4">
    <source>
        <dbReference type="SAM" id="MobiDB-lite"/>
    </source>
</evidence>
<feature type="domain" description="Transposase (putative) gypsy type" evidence="6">
    <location>
        <begin position="474"/>
        <end position="539"/>
    </location>
</feature>
<dbReference type="Pfam" id="PF04195">
    <property type="entry name" value="Transposase_28"/>
    <property type="match status" value="1"/>
</dbReference>
<dbReference type="InterPro" id="IPR036812">
    <property type="entry name" value="NAD(P)_OxRdtase_dom_sf"/>
</dbReference>
<keyword evidence="2" id="KW-0560">Oxidoreductase</keyword>
<feature type="compositionally biased region" description="Polar residues" evidence="4">
    <location>
        <begin position="144"/>
        <end position="166"/>
    </location>
</feature>
<accession>A0A2N9HS38</accession>
<feature type="region of interest" description="Disordered" evidence="4">
    <location>
        <begin position="697"/>
        <end position="733"/>
    </location>
</feature>
<feature type="domain" description="NADP-dependent oxidoreductase" evidence="5">
    <location>
        <begin position="2"/>
        <end position="86"/>
    </location>
</feature>
<reference evidence="7" key="1">
    <citation type="submission" date="2018-02" db="EMBL/GenBank/DDBJ databases">
        <authorList>
            <person name="Cohen D.B."/>
            <person name="Kent A.D."/>
        </authorList>
    </citation>
    <scope>NUCLEOTIDE SEQUENCE</scope>
</reference>
<dbReference type="InterPro" id="IPR007321">
    <property type="entry name" value="Transposase_28"/>
</dbReference>
<name>A0A2N9HS38_FAGSY</name>
<dbReference type="GO" id="GO:0016491">
    <property type="term" value="F:oxidoreductase activity"/>
    <property type="evidence" value="ECO:0007669"/>
    <property type="project" value="UniProtKB-KW"/>
</dbReference>
<dbReference type="SUPFAM" id="SSF51430">
    <property type="entry name" value="NAD(P)-linked oxidoreductase"/>
    <property type="match status" value="1"/>
</dbReference>
<feature type="compositionally biased region" description="Acidic residues" evidence="4">
    <location>
        <begin position="912"/>
        <end position="929"/>
    </location>
</feature>
<evidence type="ECO:0000256" key="1">
    <source>
        <dbReference type="ARBA" id="ARBA00022857"/>
    </source>
</evidence>
<dbReference type="GO" id="GO:0005737">
    <property type="term" value="C:cytoplasm"/>
    <property type="evidence" value="ECO:0007669"/>
    <property type="project" value="TreeGrafter"/>
</dbReference>
<dbReference type="PANTHER" id="PTHR43625">
    <property type="entry name" value="AFLATOXIN B1 ALDEHYDE REDUCTASE"/>
    <property type="match status" value="1"/>
</dbReference>
<organism evidence="7">
    <name type="scientific">Fagus sylvatica</name>
    <name type="common">Beechnut</name>
    <dbReference type="NCBI Taxonomy" id="28930"/>
    <lineage>
        <taxon>Eukaryota</taxon>
        <taxon>Viridiplantae</taxon>
        <taxon>Streptophyta</taxon>
        <taxon>Embryophyta</taxon>
        <taxon>Tracheophyta</taxon>
        <taxon>Spermatophyta</taxon>
        <taxon>Magnoliopsida</taxon>
        <taxon>eudicotyledons</taxon>
        <taxon>Gunneridae</taxon>
        <taxon>Pentapetalae</taxon>
        <taxon>rosids</taxon>
        <taxon>fabids</taxon>
        <taxon>Fagales</taxon>
        <taxon>Fagaceae</taxon>
        <taxon>Fagus</taxon>
    </lineage>
</organism>
<evidence type="ECO:0000256" key="3">
    <source>
        <dbReference type="SAM" id="Coils"/>
    </source>
</evidence>
<evidence type="ECO:0000259" key="5">
    <source>
        <dbReference type="Pfam" id="PF00248"/>
    </source>
</evidence>
<feature type="region of interest" description="Disordered" evidence="4">
    <location>
        <begin position="142"/>
        <end position="176"/>
    </location>
</feature>
<keyword evidence="1" id="KW-0521">NADP</keyword>
<dbReference type="EMBL" id="OIVN01004035">
    <property type="protein sequence ID" value="SPD15092.1"/>
    <property type="molecule type" value="Genomic_DNA"/>
</dbReference>
<evidence type="ECO:0000259" key="6">
    <source>
        <dbReference type="Pfam" id="PF04195"/>
    </source>
</evidence>
<sequence>MNLYCQAVVDKYTHTFMSIGELKKLVEEGKIKYIGLSEASASTIRRAHAVHPITAVQLEWSLWSRDVEEEIIPTCSEEGMHLITVSIGLGSHQGKDVCPILGTTKIENFNQNIRALSVRLTPEEMVELESFASEKGVKGDRYTTGASTWKNSETPPLSSWIASQDEQQSRRPARGKYGDRRGTVYCAYLGTDGGWLLYVFRSPTWPSGGRPILGHLGSLWPFIWQAVAGSCKVLGDAARASSPGFSEDTCSSFVAIMGHDGFPSGWDTCRLGDGYTLQGTTASLNAVTVPFMPASSSFFKKKIWLSALFTFRLGWGFANSGKFVAPVTVLRDHRSRQQLFHRFLRRGLSAALPLGPLSRVFMALGVGDSSESSSSGGGHSLTPMSGSEDPGSQGRSSETAESSSSDSVSQEPRIPVSVRNLNKPFIAEGVPSKLIDKDVVRIRSRYQIPENIVLRLPDDGEWACSSNGEDIALYEDSLTGGLRLPFRPFEREVLHRLGISPSQLNPNGWRIMTGLQVLWRMASEGEYDLSVDEFFFLYKLTYMPSTPGVWGFMRHRGSPKLILELPNSNRSWKPKFFFLCGSHFEFTPGEEAGKLYGLRRSWGIPHANAFHRPSLSKRLKQRLSLVTDFQKGRAVGLFDLVSPITLAQWSLGPEPSAEVLKAIQAYNRSMTTRAERKRLREAAQKVDDLPDASALFSKRAKSEKKVPMEKGTSSKKGGRQEKPLPAAKGRAAEKVHVYHEIPSSPVRALKGEGKDLDLLRLSIQDSLKAAGQVFVLGNRVRMSARESAKLKADLEKANAQSSAHQEAMETLNAERGVLKSQMKKLETDLKAKDGRLSALEKERDELLRKTVGLQQQVLNARETAVNEFKASEEFEDDTRRYYVAGFEHFRKRVALAFGDAQDWTTVKIIDDEETTVAEGDSEEEEEGDDVQSKEQVAIPPDVPSALPSSDQSGGLASGSAGEPAASLDEGATVPSTDKEAP</sequence>
<feature type="region of interest" description="Disordered" evidence="4">
    <location>
        <begin position="371"/>
        <end position="414"/>
    </location>
</feature>
<proteinExistence type="predicted"/>
<dbReference type="Pfam" id="PF00248">
    <property type="entry name" value="Aldo_ket_red"/>
    <property type="match status" value="1"/>
</dbReference>
<feature type="compositionally biased region" description="Low complexity" evidence="4">
    <location>
        <begin position="392"/>
        <end position="409"/>
    </location>
</feature>
<dbReference type="InterPro" id="IPR050791">
    <property type="entry name" value="Aldo-Keto_reductase"/>
</dbReference>
<dbReference type="InterPro" id="IPR023210">
    <property type="entry name" value="NADP_OxRdtase_dom"/>
</dbReference>
<protein>
    <submittedName>
        <fullName evidence="7">Uncharacterized protein</fullName>
    </submittedName>
</protein>
<keyword evidence="3" id="KW-0175">Coiled coil</keyword>
<dbReference type="PANTHER" id="PTHR43625:SF40">
    <property type="entry name" value="ALDO-KETO REDUCTASE YAKC [NADP(+)]"/>
    <property type="match status" value="1"/>
</dbReference>
<evidence type="ECO:0000256" key="2">
    <source>
        <dbReference type="ARBA" id="ARBA00023002"/>
    </source>
</evidence>
<dbReference type="Gene3D" id="3.20.20.100">
    <property type="entry name" value="NADP-dependent oxidoreductase domain"/>
    <property type="match status" value="1"/>
</dbReference>
<feature type="coiled-coil region" evidence="3">
    <location>
        <begin position="780"/>
        <end position="856"/>
    </location>
</feature>
<feature type="region of interest" description="Disordered" evidence="4">
    <location>
        <begin position="912"/>
        <end position="981"/>
    </location>
</feature>
<gene>
    <name evidence="7" type="ORF">FSB_LOCUS42974</name>
</gene>